<evidence type="ECO:0000313" key="3">
    <source>
        <dbReference type="Proteomes" id="UP000190423"/>
    </source>
</evidence>
<sequence length="227" mass="25781">MYSCPTDDIHSIYLDKELPSEYQKLYEEHIRGCPECSRKLERMKKIKEFLSSDCRNCTPDENFTEQSFERLKTKMRYSKNTQRVIQFPAQYAGYGIGAAAAVLLAVIIPVRAGSVRNVSSAGQSVSQITPIERPVAASISNKNIVINGNINDNLAHNVSSGNFENPRFADVDVFRPEFADLNAVHFQMEMPDFENGRPPRMIRYHRYSGVDMELGFPVTDIQGSYRE</sequence>
<dbReference type="EMBL" id="FUWG01000008">
    <property type="protein sequence ID" value="SJZ42682.1"/>
    <property type="molecule type" value="Genomic_DNA"/>
</dbReference>
<evidence type="ECO:0008006" key="4">
    <source>
        <dbReference type="Google" id="ProtNLM"/>
    </source>
</evidence>
<keyword evidence="3" id="KW-1185">Reference proteome</keyword>
<reference evidence="2 3" key="1">
    <citation type="submission" date="2017-02" db="EMBL/GenBank/DDBJ databases">
        <authorList>
            <person name="Peterson S.W."/>
        </authorList>
    </citation>
    <scope>NUCLEOTIDE SEQUENCE [LARGE SCALE GENOMIC DNA]</scope>
    <source>
        <strain evidence="2 3">ATCC BAA-908</strain>
    </source>
</reference>
<dbReference type="Proteomes" id="UP000190423">
    <property type="component" value="Unassembled WGS sequence"/>
</dbReference>
<dbReference type="AlphaFoldDB" id="A0A1T4KJR9"/>
<organism evidence="2 3">
    <name type="scientific">Treponema porcinum</name>
    <dbReference type="NCBI Taxonomy" id="261392"/>
    <lineage>
        <taxon>Bacteria</taxon>
        <taxon>Pseudomonadati</taxon>
        <taxon>Spirochaetota</taxon>
        <taxon>Spirochaetia</taxon>
        <taxon>Spirochaetales</taxon>
        <taxon>Treponemataceae</taxon>
        <taxon>Treponema</taxon>
    </lineage>
</organism>
<dbReference type="GeneID" id="78316509"/>
<gene>
    <name evidence="2" type="ORF">SAMN02745149_01210</name>
</gene>
<name>A0A1T4KJR9_TREPO</name>
<keyword evidence="1" id="KW-0812">Transmembrane</keyword>
<proteinExistence type="predicted"/>
<dbReference type="STRING" id="261392.SAMN02745149_01210"/>
<protein>
    <recommendedName>
        <fullName evidence="4">Zinc-finger</fullName>
    </recommendedName>
</protein>
<keyword evidence="1" id="KW-1133">Transmembrane helix</keyword>
<feature type="transmembrane region" description="Helical" evidence="1">
    <location>
        <begin position="91"/>
        <end position="110"/>
    </location>
</feature>
<dbReference type="OrthoDB" id="362821at2"/>
<evidence type="ECO:0000313" key="2">
    <source>
        <dbReference type="EMBL" id="SJZ42682.1"/>
    </source>
</evidence>
<keyword evidence="1" id="KW-0472">Membrane</keyword>
<accession>A0A1T4KJR9</accession>
<dbReference type="RefSeq" id="WP_078933123.1">
    <property type="nucleotide sequence ID" value="NZ_FUWG01000008.1"/>
</dbReference>
<dbReference type="InterPro" id="IPR041916">
    <property type="entry name" value="Anti_sigma_zinc_sf"/>
</dbReference>
<evidence type="ECO:0000256" key="1">
    <source>
        <dbReference type="SAM" id="Phobius"/>
    </source>
</evidence>
<dbReference type="Gene3D" id="1.10.10.1320">
    <property type="entry name" value="Anti-sigma factor, zinc-finger domain"/>
    <property type="match status" value="1"/>
</dbReference>